<organism evidence="2 3">
    <name type="scientific">Niastella populi</name>
    <dbReference type="NCBI Taxonomy" id="550983"/>
    <lineage>
        <taxon>Bacteria</taxon>
        <taxon>Pseudomonadati</taxon>
        <taxon>Bacteroidota</taxon>
        <taxon>Chitinophagia</taxon>
        <taxon>Chitinophagales</taxon>
        <taxon>Chitinophagaceae</taxon>
        <taxon>Niastella</taxon>
    </lineage>
</organism>
<gene>
    <name evidence="2" type="ORF">A4R26_28525</name>
</gene>
<name>A0A1V9F2Z9_9BACT</name>
<feature type="signal peptide" evidence="1">
    <location>
        <begin position="1"/>
        <end position="19"/>
    </location>
</feature>
<feature type="chain" id="PRO_5012867762" description="Pectate lyase superfamily protein domain-containing protein" evidence="1">
    <location>
        <begin position="20"/>
        <end position="592"/>
    </location>
</feature>
<evidence type="ECO:0008006" key="4">
    <source>
        <dbReference type="Google" id="ProtNLM"/>
    </source>
</evidence>
<dbReference type="RefSeq" id="WP_081169726.1">
    <property type="nucleotide sequence ID" value="NZ_LWBP01000213.1"/>
</dbReference>
<dbReference type="STRING" id="550983.A4R26_28525"/>
<dbReference type="InterPro" id="IPR011050">
    <property type="entry name" value="Pectin_lyase_fold/virulence"/>
</dbReference>
<reference evidence="3" key="1">
    <citation type="submission" date="2016-04" db="EMBL/GenBank/DDBJ databases">
        <authorList>
            <person name="Chen L."/>
            <person name="Zhuang W."/>
            <person name="Wang G."/>
        </authorList>
    </citation>
    <scope>NUCLEOTIDE SEQUENCE [LARGE SCALE GENOMIC DNA]</scope>
    <source>
        <strain evidence="3">208</strain>
    </source>
</reference>
<evidence type="ECO:0000313" key="2">
    <source>
        <dbReference type="EMBL" id="OQP52701.1"/>
    </source>
</evidence>
<comment type="caution">
    <text evidence="2">The sequence shown here is derived from an EMBL/GenBank/DDBJ whole genome shotgun (WGS) entry which is preliminary data.</text>
</comment>
<dbReference type="EMBL" id="LWBP01000213">
    <property type="protein sequence ID" value="OQP52701.1"/>
    <property type="molecule type" value="Genomic_DNA"/>
</dbReference>
<sequence length="592" mass="63200">MKHHFAFLFASLLAVCTHAQVKIGDNPNTIDPNSLLELESTNKGFLPPRVALNSTVSVAPLTGAVTAGMLVYSTGGSLADGYYYWNGTSWRLVATSELNTVSKSASATLTKNETFVLASNDITLTLPAITASDNGLSITIKNVGSHVHLVTVKGNSGATIDNDTISNLTRYAAQTFVASGGNWVIKNKENQPAHTLEVNANSSWTSLQEAIEFLNAHMTGPTVVRLSEEIYGLSATIVIDLPYTLTFQGLSYGNSTIAAAGGLAGKPMFRCLSDCNFKMLQFDATLLSGYGSAEGEDAIRLVGTGTYNEVKDCTFDRFYNTILDSTDAELWVFETDISHAHNNGILVHGASGVVVKVAETDFIGCKRGVNLNKGTDAIIQLASGGYYNDAGTDTAIVYNPSAFTFLTVSITGNSWNNTGKYIEGFDFSRTDGRDANAIVESNAGMGDKRPNCTINSINSTASTTLTAGNAWYKVSDFTGTVGTTACKWSVSGNKITYLPKNRRDGTIIISGNMSVSNPNKTISIGIVKNGESGVRYGETALRITTQNQPFQFSSVVSLTDIGPNDYFELYASSATSGDIITINDIQWLVSTQ</sequence>
<keyword evidence="3" id="KW-1185">Reference proteome</keyword>
<evidence type="ECO:0000256" key="1">
    <source>
        <dbReference type="SAM" id="SignalP"/>
    </source>
</evidence>
<keyword evidence="1" id="KW-0732">Signal</keyword>
<dbReference type="SUPFAM" id="SSF51126">
    <property type="entry name" value="Pectin lyase-like"/>
    <property type="match status" value="1"/>
</dbReference>
<dbReference type="OrthoDB" id="581140at2"/>
<proteinExistence type="predicted"/>
<accession>A0A1V9F2Z9</accession>
<dbReference type="AlphaFoldDB" id="A0A1V9F2Z9"/>
<evidence type="ECO:0000313" key="3">
    <source>
        <dbReference type="Proteomes" id="UP000192276"/>
    </source>
</evidence>
<protein>
    <recommendedName>
        <fullName evidence="4">Pectate lyase superfamily protein domain-containing protein</fullName>
    </recommendedName>
</protein>
<dbReference type="Proteomes" id="UP000192276">
    <property type="component" value="Unassembled WGS sequence"/>
</dbReference>